<gene>
    <name evidence="4" type="ORF">CUNI_LOCUS12073</name>
</gene>
<dbReference type="Pfam" id="PF13855">
    <property type="entry name" value="LRR_8"/>
    <property type="match status" value="2"/>
</dbReference>
<dbReference type="InterPro" id="IPR003591">
    <property type="entry name" value="Leu-rich_rpt_typical-subtyp"/>
</dbReference>
<dbReference type="Gene3D" id="3.80.10.10">
    <property type="entry name" value="Ribonuclease Inhibitor"/>
    <property type="match status" value="4"/>
</dbReference>
<protein>
    <submittedName>
        <fullName evidence="4">Uncharacterized protein</fullName>
    </submittedName>
</protein>
<dbReference type="SUPFAM" id="SSF52058">
    <property type="entry name" value="L domain-like"/>
    <property type="match status" value="2"/>
</dbReference>
<feature type="signal peptide" evidence="3">
    <location>
        <begin position="1"/>
        <end position="22"/>
    </location>
</feature>
<dbReference type="PANTHER" id="PTHR24366:SF96">
    <property type="entry name" value="LEUCINE RICH REPEAT CONTAINING 53"/>
    <property type="match status" value="1"/>
</dbReference>
<proteinExistence type="predicted"/>
<dbReference type="Proteomes" id="UP000678393">
    <property type="component" value="Unassembled WGS sequence"/>
</dbReference>
<keyword evidence="5" id="KW-1185">Reference proteome</keyword>
<evidence type="ECO:0000256" key="1">
    <source>
        <dbReference type="ARBA" id="ARBA00022614"/>
    </source>
</evidence>
<dbReference type="AlphaFoldDB" id="A0A8S3ZF55"/>
<evidence type="ECO:0000256" key="2">
    <source>
        <dbReference type="ARBA" id="ARBA00022737"/>
    </source>
</evidence>
<organism evidence="4 5">
    <name type="scientific">Candidula unifasciata</name>
    <dbReference type="NCBI Taxonomy" id="100452"/>
    <lineage>
        <taxon>Eukaryota</taxon>
        <taxon>Metazoa</taxon>
        <taxon>Spiralia</taxon>
        <taxon>Lophotrochozoa</taxon>
        <taxon>Mollusca</taxon>
        <taxon>Gastropoda</taxon>
        <taxon>Heterobranchia</taxon>
        <taxon>Euthyneura</taxon>
        <taxon>Panpulmonata</taxon>
        <taxon>Eupulmonata</taxon>
        <taxon>Stylommatophora</taxon>
        <taxon>Helicina</taxon>
        <taxon>Helicoidea</taxon>
        <taxon>Geomitridae</taxon>
        <taxon>Candidula</taxon>
    </lineage>
</organism>
<reference evidence="4" key="1">
    <citation type="submission" date="2021-04" db="EMBL/GenBank/DDBJ databases">
        <authorList>
            <consortium name="Molecular Ecology Group"/>
        </authorList>
    </citation>
    <scope>NUCLEOTIDE SEQUENCE</scope>
</reference>
<accession>A0A8S3ZF55</accession>
<evidence type="ECO:0000313" key="5">
    <source>
        <dbReference type="Proteomes" id="UP000678393"/>
    </source>
</evidence>
<keyword evidence="3" id="KW-0732">Signal</keyword>
<dbReference type="PANTHER" id="PTHR24366">
    <property type="entry name" value="IG(IMMUNOGLOBULIN) AND LRR(LEUCINE RICH REPEAT) DOMAINS"/>
    <property type="match status" value="1"/>
</dbReference>
<dbReference type="SMART" id="SM00369">
    <property type="entry name" value="LRR_TYP"/>
    <property type="match status" value="6"/>
</dbReference>
<dbReference type="EMBL" id="CAJHNH020002374">
    <property type="protein sequence ID" value="CAG5126515.1"/>
    <property type="molecule type" value="Genomic_DNA"/>
</dbReference>
<dbReference type="InterPro" id="IPR032675">
    <property type="entry name" value="LRR_dom_sf"/>
</dbReference>
<comment type="caution">
    <text evidence="4">The sequence shown here is derived from an EMBL/GenBank/DDBJ whole genome shotgun (WGS) entry which is preliminary data.</text>
</comment>
<dbReference type="PROSITE" id="PS51450">
    <property type="entry name" value="LRR"/>
    <property type="match status" value="2"/>
</dbReference>
<name>A0A8S3ZF55_9EUPU</name>
<dbReference type="OrthoDB" id="676979at2759"/>
<feature type="chain" id="PRO_5035712315" evidence="3">
    <location>
        <begin position="23"/>
        <end position="493"/>
    </location>
</feature>
<sequence length="493" mass="53974">MTSCQDIMLLLLCAFLWMYVAGDICPYKECDCSGNTISCEDKGLNEIPHLISGSDSSFTTLLFSTNSIKAVPDGCLPSNLQSLSFVNNPIVTVNNVAFSRSSTTLKSLFFSNARFTRIPYALHQLQSLTTLLLSNTKIEDWDENVLKHIGQTITTLTIDNTNLITWPSWLQYFPLLTELSMDNNGISDIPDGAFNLVTNTLMSLSLDGNKLKAISPAVSILTSLQTLSLTENNISDTLNLPSGSQLMSLSLSGNKIYNDEQFSYALQSYSESLRDISLDNNKFTKVPDLFFLEEVEHLDLSHNLISQPSSGSLPSGLYDIDFGYNLLPFIPKVLSTLNSAVELSLPWNNIRDIHGSDFPSSATTVDLTHNLITTLTSSSFPTVNSIQFLKLSSNPISAISTDAFNSLHDLTELYLVSAKLARVPLALVSLKNLKILNLTDNKSLVCTCLEERLGPWTRGFSEDNLMGSCGVLSVYTFFTTLSPACPKSGGGVI</sequence>
<keyword evidence="2" id="KW-0677">Repeat</keyword>
<evidence type="ECO:0000256" key="3">
    <source>
        <dbReference type="SAM" id="SignalP"/>
    </source>
</evidence>
<dbReference type="InterPro" id="IPR001611">
    <property type="entry name" value="Leu-rich_rpt"/>
</dbReference>
<evidence type="ECO:0000313" key="4">
    <source>
        <dbReference type="EMBL" id="CAG5126515.1"/>
    </source>
</evidence>
<keyword evidence="1" id="KW-0433">Leucine-rich repeat</keyword>